<evidence type="ECO:0000256" key="2">
    <source>
        <dbReference type="SAM" id="Phobius"/>
    </source>
</evidence>
<sequence>MVQLIIAILLLIGALYILFRGITKKIRNKFGKKEQIEFRNSQNSNTEPEENIHEEQTPEEQLSFIKNLRRPNPNNERIQIHTKKQAYTQTSQNSFLANNGVATATIFDDATHHNYFEQTHHHNFEQDNPIKHTVPDHHSTSNSDGYSGVDCNGSDGASCSAD</sequence>
<dbReference type="RefSeq" id="WP_047956673.1">
    <property type="nucleotide sequence ID" value="NZ_LDPG01000007.1"/>
</dbReference>
<dbReference type="PATRIC" id="fig|1392.242.peg.5703"/>
<feature type="region of interest" description="Disordered" evidence="1">
    <location>
        <begin position="37"/>
        <end position="60"/>
    </location>
</feature>
<keyword evidence="2" id="KW-0812">Transmembrane</keyword>
<dbReference type="EMBL" id="LDPG01000007">
    <property type="protein sequence ID" value="KLV18364.1"/>
    <property type="molecule type" value="Genomic_DNA"/>
</dbReference>
<keyword evidence="2" id="KW-1133">Transmembrane helix</keyword>
<feature type="region of interest" description="Disordered" evidence="1">
    <location>
        <begin position="126"/>
        <end position="162"/>
    </location>
</feature>
<keyword evidence="2" id="KW-0472">Membrane</keyword>
<evidence type="ECO:0000256" key="1">
    <source>
        <dbReference type="SAM" id="MobiDB-lite"/>
    </source>
</evidence>
<evidence type="ECO:0000313" key="3">
    <source>
        <dbReference type="EMBL" id="KLV18364.1"/>
    </source>
</evidence>
<feature type="compositionally biased region" description="Basic and acidic residues" evidence="1">
    <location>
        <begin position="126"/>
        <end position="139"/>
    </location>
</feature>
<accession>A0A0J1HXF3</accession>
<proteinExistence type="predicted"/>
<dbReference type="AlphaFoldDB" id="A0A0J1HXF3"/>
<organism evidence="3 4">
    <name type="scientific">Bacillus anthracis</name>
    <name type="common">anthrax bacterium</name>
    <dbReference type="NCBI Taxonomy" id="1392"/>
    <lineage>
        <taxon>Bacteria</taxon>
        <taxon>Bacillati</taxon>
        <taxon>Bacillota</taxon>
        <taxon>Bacilli</taxon>
        <taxon>Bacillales</taxon>
        <taxon>Bacillaceae</taxon>
        <taxon>Bacillus</taxon>
        <taxon>Bacillus cereus group</taxon>
    </lineage>
</organism>
<name>A0A0J1HXF3_BACAN</name>
<protein>
    <submittedName>
        <fullName evidence="3">Uncharacterized protein</fullName>
    </submittedName>
</protein>
<dbReference type="Proteomes" id="UP000035904">
    <property type="component" value="Unassembled WGS sequence"/>
</dbReference>
<comment type="caution">
    <text evidence="3">The sequence shown here is derived from an EMBL/GenBank/DDBJ whole genome shotgun (WGS) entry which is preliminary data.</text>
</comment>
<reference evidence="3 4" key="1">
    <citation type="submission" date="2015-05" db="EMBL/GenBank/DDBJ databases">
        <title>Whole genome sequence and identification of bacterial endophytes from Costus igneus.</title>
        <authorList>
            <person name="Lee Y.P."/>
            <person name="Gan H.M."/>
            <person name="Eng W."/>
            <person name="Wheatley M.S."/>
            <person name="Caraballo A."/>
            <person name="Polter S."/>
            <person name="Savka M.A."/>
            <person name="Hudson A.O."/>
        </authorList>
    </citation>
    <scope>NUCLEOTIDE SEQUENCE [LARGE SCALE GENOMIC DNA]</scope>
    <source>
        <strain evidence="3 4">RIT375</strain>
    </source>
</reference>
<gene>
    <name evidence="3" type="ORF">ABW01_13370</name>
</gene>
<feature type="transmembrane region" description="Helical" evidence="2">
    <location>
        <begin position="6"/>
        <end position="23"/>
    </location>
</feature>
<evidence type="ECO:0000313" key="4">
    <source>
        <dbReference type="Proteomes" id="UP000035904"/>
    </source>
</evidence>